<evidence type="ECO:0000256" key="1">
    <source>
        <dbReference type="SAM" id="Phobius"/>
    </source>
</evidence>
<dbReference type="Gene3D" id="3.40.50.1820">
    <property type="entry name" value="alpha/beta hydrolase"/>
    <property type="match status" value="1"/>
</dbReference>
<evidence type="ECO:0000259" key="2">
    <source>
        <dbReference type="Pfam" id="PF00561"/>
    </source>
</evidence>
<dbReference type="PANTHER" id="PTHR12277:SF72">
    <property type="entry name" value="BAT5L PROTEIN"/>
    <property type="match status" value="1"/>
</dbReference>
<sequence>MPSFLAFLSGPRLYGLFHGPDRVETTLENAGNSALSFSSGIYYVVTSLAFSPMILFYMYTRGMVNPSSFMTILKYAGYLAVFSYGSRMVGRMMDDQYKQFLIIWTKANEGSKDDQKELKKYDFELTTVLPDYEATEGKTLWFLKPDVEEAGPITKALASFAINAFGRHMMYPGSLALLNYMMRQNLNQARKLMVRNKGGERIWIKNIEGDLVDAIFIRGENPQYRDLLVITCEGNAGYYEIGVANTPAQAGLSVLAWNQPGFGESSGLPFPKNTLSSADAVMQYATKVLKYPVEKIVLFGWSIGGFPVSWLAANYPNVRAVILDATFDDILPLAESRMPRFVSPIVEYAIRKHANLQIDKIITKYDGPLRLIRRLQEEILTTTEDVPENVRRASNRINFLLKAVLKERHPDLIKGMEPQVDRWLDMSETERLMNTGVTLREETQQRKRLFEACSHYLVDFDSNHVTPLDPLYFNIPDARKNF</sequence>
<keyword evidence="1" id="KW-0812">Transmembrane</keyword>
<evidence type="ECO:0000313" key="5">
    <source>
        <dbReference type="Proteomes" id="UP001152747"/>
    </source>
</evidence>
<protein>
    <recommendedName>
        <fullName evidence="6">AB hydrolase-1 domain-containing protein</fullName>
    </recommendedName>
</protein>
<dbReference type="GO" id="GO:0004620">
    <property type="term" value="F:phospholipase activity"/>
    <property type="evidence" value="ECO:0007669"/>
    <property type="project" value="TreeGrafter"/>
</dbReference>
<keyword evidence="1" id="KW-1133">Transmembrane helix</keyword>
<dbReference type="Proteomes" id="UP001152747">
    <property type="component" value="Unassembled WGS sequence"/>
</dbReference>
<dbReference type="SUPFAM" id="SSF53474">
    <property type="entry name" value="alpha/beta-Hydrolases"/>
    <property type="match status" value="1"/>
</dbReference>
<dbReference type="GO" id="GO:0052651">
    <property type="term" value="P:monoacylglycerol catabolic process"/>
    <property type="evidence" value="ECO:0007669"/>
    <property type="project" value="TreeGrafter"/>
</dbReference>
<dbReference type="EMBL" id="CANHGI010000003">
    <property type="protein sequence ID" value="CAI5445840.1"/>
    <property type="molecule type" value="Genomic_DNA"/>
</dbReference>
<dbReference type="PANTHER" id="PTHR12277">
    <property type="entry name" value="ALPHA/BETA HYDROLASE DOMAIN-CONTAINING PROTEIN"/>
    <property type="match status" value="1"/>
</dbReference>
<organism evidence="4 5">
    <name type="scientific">Caenorhabditis angaria</name>
    <dbReference type="NCBI Taxonomy" id="860376"/>
    <lineage>
        <taxon>Eukaryota</taxon>
        <taxon>Metazoa</taxon>
        <taxon>Ecdysozoa</taxon>
        <taxon>Nematoda</taxon>
        <taxon>Chromadorea</taxon>
        <taxon>Rhabditida</taxon>
        <taxon>Rhabditina</taxon>
        <taxon>Rhabditomorpha</taxon>
        <taxon>Rhabditoidea</taxon>
        <taxon>Rhabditidae</taxon>
        <taxon>Peloderinae</taxon>
        <taxon>Caenorhabditis</taxon>
    </lineage>
</organism>
<keyword evidence="1" id="KW-0472">Membrane</keyword>
<feature type="domain" description="AB hydrolase-1" evidence="2">
    <location>
        <begin position="229"/>
        <end position="459"/>
    </location>
</feature>
<feature type="transmembrane region" description="Helical" evidence="1">
    <location>
        <begin position="41"/>
        <end position="60"/>
    </location>
</feature>
<keyword evidence="5" id="KW-1185">Reference proteome</keyword>
<feature type="transmembrane region" description="Helical" evidence="1">
    <location>
        <begin position="72"/>
        <end position="90"/>
    </location>
</feature>
<comment type="caution">
    <text evidence="4">The sequence shown here is derived from an EMBL/GenBank/DDBJ whole genome shotgun (WGS) entry which is preliminary data.</text>
</comment>
<dbReference type="GO" id="GO:0047372">
    <property type="term" value="F:monoacylglycerol lipase activity"/>
    <property type="evidence" value="ECO:0007669"/>
    <property type="project" value="TreeGrafter"/>
</dbReference>
<dbReference type="InterPro" id="IPR054518">
    <property type="entry name" value="ABHD16_N"/>
</dbReference>
<feature type="domain" description="Phosphatidylserine Lipase ABHD16 N-terminal" evidence="3">
    <location>
        <begin position="3"/>
        <end position="124"/>
    </location>
</feature>
<gene>
    <name evidence="4" type="ORF">CAMP_LOCUS8477</name>
</gene>
<dbReference type="InterPro" id="IPR000073">
    <property type="entry name" value="AB_hydrolase_1"/>
</dbReference>
<dbReference type="Pfam" id="PF00561">
    <property type="entry name" value="Abhydrolase_1"/>
    <property type="match status" value="1"/>
</dbReference>
<evidence type="ECO:0008006" key="6">
    <source>
        <dbReference type="Google" id="ProtNLM"/>
    </source>
</evidence>
<dbReference type="Pfam" id="PF22990">
    <property type="entry name" value="ABHD16_N"/>
    <property type="match status" value="1"/>
</dbReference>
<dbReference type="GO" id="GO:0006660">
    <property type="term" value="P:phosphatidylserine catabolic process"/>
    <property type="evidence" value="ECO:0007669"/>
    <property type="project" value="TreeGrafter"/>
</dbReference>
<dbReference type="InterPro" id="IPR029058">
    <property type="entry name" value="AB_hydrolase_fold"/>
</dbReference>
<evidence type="ECO:0000259" key="3">
    <source>
        <dbReference type="Pfam" id="PF22990"/>
    </source>
</evidence>
<evidence type="ECO:0000313" key="4">
    <source>
        <dbReference type="EMBL" id="CAI5445840.1"/>
    </source>
</evidence>
<name>A0A9P1N2U8_9PELO</name>
<proteinExistence type="predicted"/>
<dbReference type="AlphaFoldDB" id="A0A9P1N2U8"/>
<dbReference type="OrthoDB" id="6412627at2759"/>
<dbReference type="GO" id="GO:0012505">
    <property type="term" value="C:endomembrane system"/>
    <property type="evidence" value="ECO:0007669"/>
    <property type="project" value="TreeGrafter"/>
</dbReference>
<reference evidence="4" key="1">
    <citation type="submission" date="2022-11" db="EMBL/GenBank/DDBJ databases">
        <authorList>
            <person name="Kikuchi T."/>
        </authorList>
    </citation>
    <scope>NUCLEOTIDE SEQUENCE</scope>
    <source>
        <strain evidence="4">PS1010</strain>
    </source>
</reference>
<accession>A0A9P1N2U8</accession>